<dbReference type="SUPFAM" id="SSF50630">
    <property type="entry name" value="Acid proteases"/>
    <property type="match status" value="1"/>
</dbReference>
<feature type="domain" description="Peptidase A1" evidence="5">
    <location>
        <begin position="48"/>
        <end position="408"/>
    </location>
</feature>
<feature type="signal peptide" evidence="4">
    <location>
        <begin position="1"/>
        <end position="20"/>
    </location>
</feature>
<protein>
    <submittedName>
        <fullName evidence="6">DH200=94 genomic scaffold, scaffold_746</fullName>
    </submittedName>
</protein>
<feature type="chain" id="PRO_5001658929" evidence="4">
    <location>
        <begin position="21"/>
        <end position="427"/>
    </location>
</feature>
<keyword evidence="3" id="KW-1015">Disulfide bond</keyword>
<dbReference type="Proteomes" id="UP000295252">
    <property type="component" value="Unassembled WGS sequence"/>
</dbReference>
<dbReference type="OMA" id="PYQLASH"/>
<proteinExistence type="inferred from homology"/>
<dbReference type="InterPro" id="IPR021109">
    <property type="entry name" value="Peptidase_aspartic_dom_sf"/>
</dbReference>
<dbReference type="InterPro" id="IPR032799">
    <property type="entry name" value="TAXi_C"/>
</dbReference>
<dbReference type="FunFam" id="2.40.70.10:FF:000045">
    <property type="entry name" value="Basic 7S globulin"/>
    <property type="match status" value="1"/>
</dbReference>
<dbReference type="Gramene" id="CDP19874">
    <property type="protein sequence ID" value="CDP19874"/>
    <property type="gene ID" value="GSCOC_T00009404001"/>
</dbReference>
<dbReference type="PROSITE" id="PS51767">
    <property type="entry name" value="PEPTIDASE_A1"/>
    <property type="match status" value="1"/>
</dbReference>
<dbReference type="STRING" id="49390.A0A068VH29"/>
<dbReference type="GO" id="GO:0004190">
    <property type="term" value="F:aspartic-type endopeptidase activity"/>
    <property type="evidence" value="ECO:0007669"/>
    <property type="project" value="InterPro"/>
</dbReference>
<evidence type="ECO:0000256" key="2">
    <source>
        <dbReference type="ARBA" id="ARBA00022729"/>
    </source>
</evidence>
<dbReference type="AlphaFoldDB" id="A0A068VH29"/>
<organism evidence="6 7">
    <name type="scientific">Coffea canephora</name>
    <name type="common">Robusta coffee</name>
    <dbReference type="NCBI Taxonomy" id="49390"/>
    <lineage>
        <taxon>Eukaryota</taxon>
        <taxon>Viridiplantae</taxon>
        <taxon>Streptophyta</taxon>
        <taxon>Embryophyta</taxon>
        <taxon>Tracheophyta</taxon>
        <taxon>Spermatophyta</taxon>
        <taxon>Magnoliopsida</taxon>
        <taxon>eudicotyledons</taxon>
        <taxon>Gunneridae</taxon>
        <taxon>Pentapetalae</taxon>
        <taxon>asterids</taxon>
        <taxon>lamiids</taxon>
        <taxon>Gentianales</taxon>
        <taxon>Rubiaceae</taxon>
        <taxon>Ixoroideae</taxon>
        <taxon>Gardenieae complex</taxon>
        <taxon>Bertiereae - Coffeeae clade</taxon>
        <taxon>Coffeeae</taxon>
        <taxon>Coffea</taxon>
    </lineage>
</organism>
<dbReference type="InterPro" id="IPR032861">
    <property type="entry name" value="TAXi_N"/>
</dbReference>
<reference evidence="7" key="1">
    <citation type="journal article" date="2014" name="Science">
        <title>The coffee genome provides insight into the convergent evolution of caffeine biosynthesis.</title>
        <authorList>
            <person name="Denoeud F."/>
            <person name="Carretero-Paulet L."/>
            <person name="Dereeper A."/>
            <person name="Droc G."/>
            <person name="Guyot R."/>
            <person name="Pietrella M."/>
            <person name="Zheng C."/>
            <person name="Alberti A."/>
            <person name="Anthony F."/>
            <person name="Aprea G."/>
            <person name="Aury J.M."/>
            <person name="Bento P."/>
            <person name="Bernard M."/>
            <person name="Bocs S."/>
            <person name="Campa C."/>
            <person name="Cenci A."/>
            <person name="Combes M.C."/>
            <person name="Crouzillat D."/>
            <person name="Da Silva C."/>
            <person name="Daddiego L."/>
            <person name="De Bellis F."/>
            <person name="Dussert S."/>
            <person name="Garsmeur O."/>
            <person name="Gayraud T."/>
            <person name="Guignon V."/>
            <person name="Jahn K."/>
            <person name="Jamilloux V."/>
            <person name="Joet T."/>
            <person name="Labadie K."/>
            <person name="Lan T."/>
            <person name="Leclercq J."/>
            <person name="Lepelley M."/>
            <person name="Leroy T."/>
            <person name="Li L.T."/>
            <person name="Librado P."/>
            <person name="Lopez L."/>
            <person name="Munoz A."/>
            <person name="Noel B."/>
            <person name="Pallavicini A."/>
            <person name="Perrotta G."/>
            <person name="Poncet V."/>
            <person name="Pot D."/>
            <person name="Priyono X."/>
            <person name="Rigoreau M."/>
            <person name="Rouard M."/>
            <person name="Rozas J."/>
            <person name="Tranchant-Dubreuil C."/>
            <person name="VanBuren R."/>
            <person name="Zhang Q."/>
            <person name="Andrade A.C."/>
            <person name="Argout X."/>
            <person name="Bertrand B."/>
            <person name="de Kochko A."/>
            <person name="Graziosi G."/>
            <person name="Henry R.J."/>
            <person name="Jayarama X."/>
            <person name="Ming R."/>
            <person name="Nagai C."/>
            <person name="Rounsley S."/>
            <person name="Sankoff D."/>
            <person name="Giuliano G."/>
            <person name="Albert V.A."/>
            <person name="Wincker P."/>
            <person name="Lashermes P."/>
        </authorList>
    </citation>
    <scope>NUCLEOTIDE SEQUENCE [LARGE SCALE GENOMIC DNA]</scope>
    <source>
        <strain evidence="7">cv. DH200-94</strain>
    </source>
</reference>
<dbReference type="PhylomeDB" id="A0A068VH29"/>
<dbReference type="InParanoid" id="A0A068VH29"/>
<dbReference type="GO" id="GO:0006508">
    <property type="term" value="P:proteolysis"/>
    <property type="evidence" value="ECO:0007669"/>
    <property type="project" value="InterPro"/>
</dbReference>
<evidence type="ECO:0000256" key="1">
    <source>
        <dbReference type="ARBA" id="ARBA00007447"/>
    </source>
</evidence>
<comment type="similarity">
    <text evidence="1">Belongs to the peptidase A1 family.</text>
</comment>
<dbReference type="InterPro" id="IPR033121">
    <property type="entry name" value="PEPTIDASE_A1"/>
</dbReference>
<sequence>MASRFNFILAFSTLVSLLFASAPGATQAPFNPNALYLPVLKDNATSLLVVDIYKRTPLKSIPLLVDLNGKFLSVNCEQDYLSSTYNAPICHSTQCSQVENHFCHTCLSQAKPGCHNNTCAVLATNPLTNTNVVSELAQDTLAIKTIEASNPGPLAVVRYFLFACTPSSFLQGPLPQNVQGIVGFGHNQVSLPRQLASHFGFPQKFALCLSSKTNQNGVIFLGNASYRIGDKDISQGMQYTPLTIGSQGEYQILVKSIRINHKPVQFNRPLLSRTRSFGGTVIGTTDPYTVLEHSIFENFTQFFTNEFTAIGASQVDPVSPFGVCFNKLPPPVPKVDIAAPIIDFVMENRDTAWSIYGSNSIVKARPGIWCLAFVDGGYKPRAPIVLGAYQLEDHIFEFDLASSQLGFRVTLKADYNTCDQFNFNPTP</sequence>
<evidence type="ECO:0000256" key="3">
    <source>
        <dbReference type="ARBA" id="ARBA00023157"/>
    </source>
</evidence>
<dbReference type="EMBL" id="HG739830">
    <property type="protein sequence ID" value="CDP19874.1"/>
    <property type="molecule type" value="Genomic_DNA"/>
</dbReference>
<dbReference type="PANTHER" id="PTHR47965:SF28">
    <property type="entry name" value="BASIC 7S GLOBULIN"/>
    <property type="match status" value="1"/>
</dbReference>
<keyword evidence="7" id="KW-1185">Reference proteome</keyword>
<gene>
    <name evidence="6" type="ORF">GSCOC_T00009404001</name>
</gene>
<dbReference type="Pfam" id="PF14541">
    <property type="entry name" value="TAXi_C"/>
    <property type="match status" value="1"/>
</dbReference>
<evidence type="ECO:0000256" key="4">
    <source>
        <dbReference type="SAM" id="SignalP"/>
    </source>
</evidence>
<evidence type="ECO:0000259" key="5">
    <source>
        <dbReference type="PROSITE" id="PS51767"/>
    </source>
</evidence>
<name>A0A068VH29_COFCA</name>
<evidence type="ECO:0000313" key="7">
    <source>
        <dbReference type="Proteomes" id="UP000295252"/>
    </source>
</evidence>
<dbReference type="OrthoDB" id="1258937at2759"/>
<dbReference type="PANTHER" id="PTHR47965">
    <property type="entry name" value="ASPARTYL PROTEASE-RELATED"/>
    <property type="match status" value="1"/>
</dbReference>
<keyword evidence="2 4" id="KW-0732">Signal</keyword>
<dbReference type="Gene3D" id="2.40.70.10">
    <property type="entry name" value="Acid Proteases"/>
    <property type="match status" value="2"/>
</dbReference>
<dbReference type="Pfam" id="PF14543">
    <property type="entry name" value="TAXi_N"/>
    <property type="match status" value="1"/>
</dbReference>
<dbReference type="InterPro" id="IPR001461">
    <property type="entry name" value="Aspartic_peptidase_A1"/>
</dbReference>
<accession>A0A068VH29</accession>
<evidence type="ECO:0000313" key="6">
    <source>
        <dbReference type="EMBL" id="CDP19874.1"/>
    </source>
</evidence>